<evidence type="ECO:0000256" key="2">
    <source>
        <dbReference type="ARBA" id="ARBA00023136"/>
    </source>
</evidence>
<evidence type="ECO:0000256" key="1">
    <source>
        <dbReference type="ARBA" id="ARBA00004370"/>
    </source>
</evidence>
<dbReference type="PANTHER" id="PTHR37042">
    <property type="entry name" value="OUTER MEMBRANE PROTEIN RV1973"/>
    <property type="match status" value="1"/>
</dbReference>
<dbReference type="GO" id="GO:0016020">
    <property type="term" value="C:membrane"/>
    <property type="evidence" value="ECO:0007669"/>
    <property type="project" value="UniProtKB-SubCell"/>
</dbReference>
<reference evidence="4 5" key="1">
    <citation type="journal article" date="2019" name="Emerg. Microbes Infect.">
        <title>Comprehensive subspecies identification of 175 nontuberculous mycobacteria species based on 7547 genomic profiles.</title>
        <authorList>
            <person name="Matsumoto Y."/>
            <person name="Kinjo T."/>
            <person name="Motooka D."/>
            <person name="Nabeya D."/>
            <person name="Jung N."/>
            <person name="Uechi K."/>
            <person name="Horii T."/>
            <person name="Iida T."/>
            <person name="Fujita J."/>
            <person name="Nakamura S."/>
        </authorList>
    </citation>
    <scope>NUCLEOTIDE SEQUENCE [LARGE SCALE GENOMIC DNA]</scope>
    <source>
        <strain evidence="4 5">JCM 6367</strain>
    </source>
</reference>
<organism evidence="4 5">
    <name type="scientific">Mycolicibacterium parafortuitum</name>
    <name type="common">Mycobacterium parafortuitum</name>
    <dbReference type="NCBI Taxonomy" id="39692"/>
    <lineage>
        <taxon>Bacteria</taxon>
        <taxon>Bacillati</taxon>
        <taxon>Actinomycetota</taxon>
        <taxon>Actinomycetes</taxon>
        <taxon>Mycobacteriales</taxon>
        <taxon>Mycobacteriaceae</taxon>
        <taxon>Mycolicibacterium</taxon>
    </lineage>
</organism>
<dbReference type="Proteomes" id="UP000466554">
    <property type="component" value="Chromosome"/>
</dbReference>
<dbReference type="EMBL" id="AP022598">
    <property type="protein sequence ID" value="BBY75366.1"/>
    <property type="molecule type" value="Genomic_DNA"/>
</dbReference>
<comment type="subcellular location">
    <subcellularLocation>
        <location evidence="1">Membrane</location>
    </subcellularLocation>
</comment>
<keyword evidence="3" id="KW-1133">Transmembrane helix</keyword>
<feature type="transmembrane region" description="Helical" evidence="3">
    <location>
        <begin position="40"/>
        <end position="60"/>
    </location>
</feature>
<evidence type="ECO:0000313" key="5">
    <source>
        <dbReference type="Proteomes" id="UP000466554"/>
    </source>
</evidence>
<sequence length="195" mass="20519">MTVHEEIQADIVSDVAAEERPETQPGQDAVSASRRGRSAIIAYVILPVLVLAAALGVSFLKWQSDSVSVPTGGAAGEPVVAATEGVVAMLSYRADHVEQDLTAASRRMTGDFLGEYTTLINDVVIPGAQEQRISASTTVPAAAVISADGDRARVLVYINQTTTVGTEAPTDTQSSAHVDMQKVGDRWLIAGFEPI</sequence>
<protein>
    <recommendedName>
        <fullName evidence="6">Outer membrane protein</fullName>
    </recommendedName>
</protein>
<keyword evidence="3" id="KW-0812">Transmembrane</keyword>
<proteinExistence type="predicted"/>
<accession>A0A7I7U4J1</accession>
<evidence type="ECO:0000313" key="4">
    <source>
        <dbReference type="EMBL" id="BBY75366.1"/>
    </source>
</evidence>
<evidence type="ECO:0008006" key="6">
    <source>
        <dbReference type="Google" id="ProtNLM"/>
    </source>
</evidence>
<dbReference type="AlphaFoldDB" id="A0A7I7U4J1"/>
<evidence type="ECO:0000256" key="3">
    <source>
        <dbReference type="SAM" id="Phobius"/>
    </source>
</evidence>
<name>A0A7I7U4J1_MYCPF</name>
<keyword evidence="2 3" id="KW-0472">Membrane</keyword>
<gene>
    <name evidence="4" type="ORF">MPRF_22650</name>
</gene>
<dbReference type="PANTHER" id="PTHR37042:SF4">
    <property type="entry name" value="OUTER MEMBRANE PROTEIN RV1973"/>
    <property type="match status" value="1"/>
</dbReference>